<proteinExistence type="predicted"/>
<organism evidence="1 2">
    <name type="scientific">Pluteus cervinus</name>
    <dbReference type="NCBI Taxonomy" id="181527"/>
    <lineage>
        <taxon>Eukaryota</taxon>
        <taxon>Fungi</taxon>
        <taxon>Dikarya</taxon>
        <taxon>Basidiomycota</taxon>
        <taxon>Agaricomycotina</taxon>
        <taxon>Agaricomycetes</taxon>
        <taxon>Agaricomycetidae</taxon>
        <taxon>Agaricales</taxon>
        <taxon>Pluteineae</taxon>
        <taxon>Pluteaceae</taxon>
        <taxon>Pluteus</taxon>
    </lineage>
</organism>
<reference evidence="1 2" key="1">
    <citation type="journal article" date="2019" name="Nat. Ecol. Evol.">
        <title>Megaphylogeny resolves global patterns of mushroom evolution.</title>
        <authorList>
            <person name="Varga T."/>
            <person name="Krizsan K."/>
            <person name="Foldi C."/>
            <person name="Dima B."/>
            <person name="Sanchez-Garcia M."/>
            <person name="Sanchez-Ramirez S."/>
            <person name="Szollosi G.J."/>
            <person name="Szarkandi J.G."/>
            <person name="Papp V."/>
            <person name="Albert L."/>
            <person name="Andreopoulos W."/>
            <person name="Angelini C."/>
            <person name="Antonin V."/>
            <person name="Barry K.W."/>
            <person name="Bougher N.L."/>
            <person name="Buchanan P."/>
            <person name="Buyck B."/>
            <person name="Bense V."/>
            <person name="Catcheside P."/>
            <person name="Chovatia M."/>
            <person name="Cooper J."/>
            <person name="Damon W."/>
            <person name="Desjardin D."/>
            <person name="Finy P."/>
            <person name="Geml J."/>
            <person name="Haridas S."/>
            <person name="Hughes K."/>
            <person name="Justo A."/>
            <person name="Karasinski D."/>
            <person name="Kautmanova I."/>
            <person name="Kiss B."/>
            <person name="Kocsube S."/>
            <person name="Kotiranta H."/>
            <person name="LaButti K.M."/>
            <person name="Lechner B.E."/>
            <person name="Liimatainen K."/>
            <person name="Lipzen A."/>
            <person name="Lukacs Z."/>
            <person name="Mihaltcheva S."/>
            <person name="Morgado L.N."/>
            <person name="Niskanen T."/>
            <person name="Noordeloos M.E."/>
            <person name="Ohm R.A."/>
            <person name="Ortiz-Santana B."/>
            <person name="Ovrebo C."/>
            <person name="Racz N."/>
            <person name="Riley R."/>
            <person name="Savchenko A."/>
            <person name="Shiryaev A."/>
            <person name="Soop K."/>
            <person name="Spirin V."/>
            <person name="Szebenyi C."/>
            <person name="Tomsovsky M."/>
            <person name="Tulloss R.E."/>
            <person name="Uehling J."/>
            <person name="Grigoriev I.V."/>
            <person name="Vagvolgyi C."/>
            <person name="Papp T."/>
            <person name="Martin F.M."/>
            <person name="Miettinen O."/>
            <person name="Hibbett D.S."/>
            <person name="Nagy L.G."/>
        </authorList>
    </citation>
    <scope>NUCLEOTIDE SEQUENCE [LARGE SCALE GENOMIC DNA]</scope>
    <source>
        <strain evidence="1 2">NL-1719</strain>
    </source>
</reference>
<gene>
    <name evidence="1" type="ORF">BDN72DRAFT_329941</name>
</gene>
<evidence type="ECO:0000313" key="2">
    <source>
        <dbReference type="Proteomes" id="UP000308600"/>
    </source>
</evidence>
<sequence>MRFFSVVLVLASTVATLALPAPAEVTNIGKILTDISAISGVVSALDLDIGLINTKPSDAQVTAIAQAGIELPSKLAQLTNDIKRARSLMQTHKKLSVSSRRSVAQSRQDLDTWSTRSHISFNYLVYLLGLPLVFTLWKVPVVQ</sequence>
<accession>A0ACD3ACK2</accession>
<evidence type="ECO:0000313" key="1">
    <source>
        <dbReference type="EMBL" id="TFK63301.1"/>
    </source>
</evidence>
<protein>
    <submittedName>
        <fullName evidence="1">Uncharacterized protein</fullName>
    </submittedName>
</protein>
<name>A0ACD3ACK2_9AGAR</name>
<dbReference type="EMBL" id="ML208530">
    <property type="protein sequence ID" value="TFK63301.1"/>
    <property type="molecule type" value="Genomic_DNA"/>
</dbReference>
<dbReference type="Proteomes" id="UP000308600">
    <property type="component" value="Unassembled WGS sequence"/>
</dbReference>
<keyword evidence="2" id="KW-1185">Reference proteome</keyword>